<protein>
    <recommendedName>
        <fullName evidence="3">Ava_C0101 and related proteins</fullName>
    </recommendedName>
</protein>
<dbReference type="Proteomes" id="UP000570517">
    <property type="component" value="Unassembled WGS sequence"/>
</dbReference>
<keyword evidence="2" id="KW-1185">Reference proteome</keyword>
<gene>
    <name evidence="1" type="ORF">HLY00_2456</name>
</gene>
<evidence type="ECO:0000313" key="2">
    <source>
        <dbReference type="Proteomes" id="UP000570517"/>
    </source>
</evidence>
<name>A0A850PJY2_9MYCO</name>
<sequence>MPESPSAWPELPVEQWAETRDTLQLMTQVVGKVRLANTPVMSHWWNVVLHVSARGLTTGLVPYGDKGFQIDFDFVDHHLTVSSTTGERRTVPLRAGPIADYYREVTTALDELGLHTEIWPMPVEIADAIPLDTDTQHVAYDPEQVHRFWLALVQMTRVFEVFRSRFLGKVSPVHFFWGALDLAVTRFSGRTAPKHPGGAPNCGPHVMWEAYSHEVSSAGYWPGPDGEGVFYSYAYPEADGFRDAEVRPEQAYFDNNLGEFVLPYTAVREAADPDALLLEFLQSTYEVAADLGNWDRAELER</sequence>
<comment type="caution">
    <text evidence="1">The sequence shown here is derived from an EMBL/GenBank/DDBJ whole genome shotgun (WGS) entry which is preliminary data.</text>
</comment>
<accession>A0A850PJY2</accession>
<dbReference type="InterPro" id="IPR046038">
    <property type="entry name" value="DUF5996"/>
</dbReference>
<evidence type="ECO:0008006" key="3">
    <source>
        <dbReference type="Google" id="ProtNLM"/>
    </source>
</evidence>
<organism evidence="1 2">
    <name type="scientific">Mycolicibacterium hippocampi</name>
    <dbReference type="NCBI Taxonomy" id="659824"/>
    <lineage>
        <taxon>Bacteria</taxon>
        <taxon>Bacillati</taxon>
        <taxon>Actinomycetota</taxon>
        <taxon>Actinomycetes</taxon>
        <taxon>Mycobacteriales</taxon>
        <taxon>Mycobacteriaceae</taxon>
        <taxon>Mycolicibacterium</taxon>
    </lineage>
</organism>
<dbReference type="EMBL" id="JABFYL010000026">
    <property type="protein sequence ID" value="NVN50731.1"/>
    <property type="molecule type" value="Genomic_DNA"/>
</dbReference>
<proteinExistence type="predicted"/>
<dbReference type="AlphaFoldDB" id="A0A850PJY2"/>
<reference evidence="1 2" key="1">
    <citation type="submission" date="2020-05" db="EMBL/GenBank/DDBJ databases">
        <title>Draft genome sequence of Mycobacterium hippocampi DL, isolated from European seabass, Dicentrarchus labrax, reared in fish farms.</title>
        <authorList>
            <person name="Stathopoulou P."/>
            <person name="Asimakis E."/>
            <person name="Tzokas K."/>
            <person name="Batargias C."/>
            <person name="Tsiamis G."/>
        </authorList>
    </citation>
    <scope>NUCLEOTIDE SEQUENCE [LARGE SCALE GENOMIC DNA]</scope>
    <source>
        <strain evidence="1 2">DL</strain>
    </source>
</reference>
<evidence type="ECO:0000313" key="1">
    <source>
        <dbReference type="EMBL" id="NVN50731.1"/>
    </source>
</evidence>
<dbReference type="RefSeq" id="WP_178359076.1">
    <property type="nucleotide sequence ID" value="NZ_JABFYL010000026.1"/>
</dbReference>
<dbReference type="Pfam" id="PF19459">
    <property type="entry name" value="DUF5996"/>
    <property type="match status" value="1"/>
</dbReference>